<keyword evidence="3" id="KW-1185">Reference proteome</keyword>
<dbReference type="InterPro" id="IPR019446">
    <property type="entry name" value="BMT5-like"/>
</dbReference>
<comment type="caution">
    <text evidence="2">The sequence shown here is derived from an EMBL/GenBank/DDBJ whole genome shotgun (WGS) entry which is preliminary data.</text>
</comment>
<evidence type="ECO:0000313" key="2">
    <source>
        <dbReference type="EMBL" id="RXH86628.1"/>
    </source>
</evidence>
<reference evidence="2 3" key="1">
    <citation type="submission" date="2018-10" db="EMBL/GenBank/DDBJ databases">
        <title>A high-quality apple genome assembly.</title>
        <authorList>
            <person name="Hu J."/>
        </authorList>
    </citation>
    <scope>NUCLEOTIDE SEQUENCE [LARGE SCALE GENOMIC DNA]</scope>
    <source>
        <strain evidence="3">cv. HFTH1</strain>
        <tissue evidence="2">Young leaf</tissue>
    </source>
</reference>
<gene>
    <name evidence="2" type="ORF">DVH24_021901</name>
</gene>
<evidence type="ECO:0000313" key="3">
    <source>
        <dbReference type="Proteomes" id="UP000290289"/>
    </source>
</evidence>
<sequence length="74" mass="8344">MEEDKQEKRIKHYSSSQRLELVLMGEGDFSFAACLATNSGSSANMIAASLDSKDNILFYFLVQQCWRIHIADPS</sequence>
<organism evidence="2 3">
    <name type="scientific">Malus domestica</name>
    <name type="common">Apple</name>
    <name type="synonym">Pyrus malus</name>
    <dbReference type="NCBI Taxonomy" id="3750"/>
    <lineage>
        <taxon>Eukaryota</taxon>
        <taxon>Viridiplantae</taxon>
        <taxon>Streptophyta</taxon>
        <taxon>Embryophyta</taxon>
        <taxon>Tracheophyta</taxon>
        <taxon>Spermatophyta</taxon>
        <taxon>Magnoliopsida</taxon>
        <taxon>eudicotyledons</taxon>
        <taxon>Gunneridae</taxon>
        <taxon>Pentapetalae</taxon>
        <taxon>rosids</taxon>
        <taxon>fabids</taxon>
        <taxon>Rosales</taxon>
        <taxon>Rosaceae</taxon>
        <taxon>Amygdaloideae</taxon>
        <taxon>Maleae</taxon>
        <taxon>Malus</taxon>
    </lineage>
</organism>
<proteinExistence type="predicted"/>
<dbReference type="EMBL" id="RDQH01000336">
    <property type="protein sequence ID" value="RXH86628.1"/>
    <property type="molecule type" value="Genomic_DNA"/>
</dbReference>
<dbReference type="AlphaFoldDB" id="A0A498IT82"/>
<dbReference type="Proteomes" id="UP000290289">
    <property type="component" value="Chromosome 10"/>
</dbReference>
<dbReference type="Pfam" id="PF10354">
    <property type="entry name" value="BMT5-like"/>
    <property type="match status" value="1"/>
</dbReference>
<accession>A0A498IT82</accession>
<dbReference type="GO" id="GO:0070475">
    <property type="term" value="P:rRNA base methylation"/>
    <property type="evidence" value="ECO:0007669"/>
    <property type="project" value="InterPro"/>
</dbReference>
<evidence type="ECO:0000259" key="1">
    <source>
        <dbReference type="Pfam" id="PF10354"/>
    </source>
</evidence>
<protein>
    <recommendedName>
        <fullName evidence="1">25S rRNA (uridine-N(3))-methyltransferase BMT5-like domain-containing protein</fullName>
    </recommendedName>
</protein>
<feature type="domain" description="25S rRNA (uridine-N(3))-methyltransferase BMT5-like" evidence="1">
    <location>
        <begin position="23"/>
        <end position="56"/>
    </location>
</feature>
<dbReference type="GO" id="GO:0070042">
    <property type="term" value="F:rRNA (uridine-N3-)-methyltransferase activity"/>
    <property type="evidence" value="ECO:0007669"/>
    <property type="project" value="InterPro"/>
</dbReference>
<name>A0A498IT82_MALDO</name>